<gene>
    <name evidence="2" type="ORF">MENT_LOCUS28090</name>
</gene>
<name>A0A6V7VMU2_MELEN</name>
<dbReference type="Proteomes" id="UP000580250">
    <property type="component" value="Unassembled WGS sequence"/>
</dbReference>
<reference evidence="2 3" key="1">
    <citation type="submission" date="2020-08" db="EMBL/GenBank/DDBJ databases">
        <authorList>
            <person name="Koutsovoulos G."/>
            <person name="Danchin GJ E."/>
        </authorList>
    </citation>
    <scope>NUCLEOTIDE SEQUENCE [LARGE SCALE GENOMIC DNA]</scope>
</reference>
<proteinExistence type="predicted"/>
<evidence type="ECO:0000313" key="3">
    <source>
        <dbReference type="Proteomes" id="UP000580250"/>
    </source>
</evidence>
<accession>A0A6V7VMU2</accession>
<organism evidence="2 3">
    <name type="scientific">Meloidogyne enterolobii</name>
    <name type="common">Root-knot nematode worm</name>
    <name type="synonym">Meloidogyne mayaguensis</name>
    <dbReference type="NCBI Taxonomy" id="390850"/>
    <lineage>
        <taxon>Eukaryota</taxon>
        <taxon>Metazoa</taxon>
        <taxon>Ecdysozoa</taxon>
        <taxon>Nematoda</taxon>
        <taxon>Chromadorea</taxon>
        <taxon>Rhabditida</taxon>
        <taxon>Tylenchina</taxon>
        <taxon>Tylenchomorpha</taxon>
        <taxon>Tylenchoidea</taxon>
        <taxon>Meloidogynidae</taxon>
        <taxon>Meloidogyninae</taxon>
        <taxon>Meloidogyne</taxon>
    </lineage>
</organism>
<dbReference type="OrthoDB" id="5866088at2759"/>
<dbReference type="EMBL" id="CAJEWN010000272">
    <property type="protein sequence ID" value="CAD2176295.1"/>
    <property type="molecule type" value="Genomic_DNA"/>
</dbReference>
<dbReference type="PANTHER" id="PTHR47331">
    <property type="entry name" value="PHD-TYPE DOMAIN-CONTAINING PROTEIN"/>
    <property type="match status" value="1"/>
</dbReference>
<dbReference type="AlphaFoldDB" id="A0A6V7VMU2"/>
<dbReference type="Pfam" id="PF17921">
    <property type="entry name" value="Integrase_H2C2"/>
    <property type="match status" value="1"/>
</dbReference>
<protein>
    <recommendedName>
        <fullName evidence="1">Integrase zinc-binding domain-containing protein</fullName>
    </recommendedName>
</protein>
<evidence type="ECO:0000259" key="1">
    <source>
        <dbReference type="Pfam" id="PF17921"/>
    </source>
</evidence>
<dbReference type="Gene3D" id="1.10.340.70">
    <property type="match status" value="1"/>
</dbReference>
<sequence length="156" mass="18048">MERKRQNLFNVGMSKVSRHGPMTVDDYRAARIFIIRQEQNLLLANYNTHPTAINNDGLLCLKTRVNFCNGPETMALPILLDRHSPLTRLLVEEIHMDLKHAGVDWTMTEFLSRYWMPQARRTFRGILHKCLQCRRQHAPPFVRPSMLNASTAVHAG</sequence>
<evidence type="ECO:0000313" key="2">
    <source>
        <dbReference type="EMBL" id="CAD2176295.1"/>
    </source>
</evidence>
<dbReference type="InterPro" id="IPR041588">
    <property type="entry name" value="Integrase_H2C2"/>
</dbReference>
<comment type="caution">
    <text evidence="2">The sequence shown here is derived from an EMBL/GenBank/DDBJ whole genome shotgun (WGS) entry which is preliminary data.</text>
</comment>
<feature type="domain" description="Integrase zinc-binding" evidence="1">
    <location>
        <begin position="85"/>
        <end position="137"/>
    </location>
</feature>